<dbReference type="InterPro" id="IPR051704">
    <property type="entry name" value="FAD_aromatic-hydroxylase"/>
</dbReference>
<keyword evidence="2" id="KW-0503">Monooxygenase</keyword>
<dbReference type="Pfam" id="PF01494">
    <property type="entry name" value="FAD_binding_3"/>
    <property type="match status" value="1"/>
</dbReference>
<evidence type="ECO:0000259" key="1">
    <source>
        <dbReference type="Pfam" id="PF01494"/>
    </source>
</evidence>
<organism evidence="2 3">
    <name type="scientific">Streptomyces meridianus</name>
    <dbReference type="NCBI Taxonomy" id="2938945"/>
    <lineage>
        <taxon>Bacteria</taxon>
        <taxon>Bacillati</taxon>
        <taxon>Actinomycetota</taxon>
        <taxon>Actinomycetes</taxon>
        <taxon>Kitasatosporales</taxon>
        <taxon>Streptomycetaceae</taxon>
        <taxon>Streptomyces</taxon>
    </lineage>
</organism>
<dbReference type="PRINTS" id="PR00420">
    <property type="entry name" value="RNGMNOXGNASE"/>
</dbReference>
<reference evidence="2" key="1">
    <citation type="journal article" date="2023" name="Int. J. Syst. Evol. Microbiol.">
        <title>Streptomyces meridianus sp. nov. isolated from brackish water of the Tagus estuary in Alcochete, Portugal.</title>
        <authorList>
            <person name="Santos J.D.N."/>
            <person name="Klimek D."/>
            <person name="Calusinska M."/>
            <person name="Lobo Da Cunha A."/>
            <person name="Catita J."/>
            <person name="Goncalves H."/>
            <person name="Gonzalez I."/>
            <person name="Reyes F."/>
            <person name="Lage O.M."/>
        </authorList>
    </citation>
    <scope>NUCLEOTIDE SEQUENCE</scope>
    <source>
        <strain evidence="2">MTZ3.1</strain>
    </source>
</reference>
<dbReference type="GO" id="GO:0004497">
    <property type="term" value="F:monooxygenase activity"/>
    <property type="evidence" value="ECO:0007669"/>
    <property type="project" value="UniProtKB-KW"/>
</dbReference>
<protein>
    <submittedName>
        <fullName evidence="2">FAD-dependent monooxygenase</fullName>
    </submittedName>
</protein>
<evidence type="ECO:0000313" key="2">
    <source>
        <dbReference type="EMBL" id="MCM2579030.1"/>
    </source>
</evidence>
<sequence>MRALICGAGIAGLTLAWWLERDGWDVQIVEKAPGLRADGYMIDFFGSGYDVAELMGLLPELRRVHTSIEELRYVDREGRSEGHASYERFAATIDDRVFSFMRGELEQVIHDALDGRVRIRYDATVDAVRETGGGLAEVTLDDGSVEQVDLLVGADGVRSRVRELAFGPADRYLRHLPYHTASYVFSDDELQARVGRRFLLIGEPGLQGGLYPTTDGRLATTLIHRVPDPALPADPAAEARSVYGGMGGIVEEALRHCPDGPGLYYDQVTQVEMERWSRGPVTLLGDACQAVSLMAGQGASMAMGGAYVLAAELRHGGTVAEAAARYEHRMRPFVLQKQRSGRRSAAWMVPTERWRIIARGLLLAGMGLPGTAAVLRALFSTLRTSVVPKGERTAVPGH</sequence>
<dbReference type="PANTHER" id="PTHR46865:SF8">
    <property type="entry name" value="POSSIBLE OXIDOREDUCTASE"/>
    <property type="match status" value="1"/>
</dbReference>
<name>A0ABT0X9R6_9ACTN</name>
<dbReference type="Gene3D" id="3.50.50.60">
    <property type="entry name" value="FAD/NAD(P)-binding domain"/>
    <property type="match status" value="1"/>
</dbReference>
<comment type="caution">
    <text evidence="2">The sequence shown here is derived from an EMBL/GenBank/DDBJ whole genome shotgun (WGS) entry which is preliminary data.</text>
</comment>
<evidence type="ECO:0000313" key="3">
    <source>
        <dbReference type="Proteomes" id="UP001167160"/>
    </source>
</evidence>
<feature type="domain" description="FAD-binding" evidence="1">
    <location>
        <begin position="3"/>
        <end position="333"/>
    </location>
</feature>
<dbReference type="EMBL" id="JAMQGM010000037">
    <property type="protein sequence ID" value="MCM2579030.1"/>
    <property type="molecule type" value="Genomic_DNA"/>
</dbReference>
<keyword evidence="3" id="KW-1185">Reference proteome</keyword>
<proteinExistence type="predicted"/>
<dbReference type="Gene3D" id="3.30.9.10">
    <property type="entry name" value="D-Amino Acid Oxidase, subunit A, domain 2"/>
    <property type="match status" value="1"/>
</dbReference>
<dbReference type="SUPFAM" id="SSF51905">
    <property type="entry name" value="FAD/NAD(P)-binding domain"/>
    <property type="match status" value="1"/>
</dbReference>
<accession>A0ABT0X9R6</accession>
<dbReference type="InterPro" id="IPR036188">
    <property type="entry name" value="FAD/NAD-bd_sf"/>
</dbReference>
<dbReference type="Proteomes" id="UP001167160">
    <property type="component" value="Unassembled WGS sequence"/>
</dbReference>
<dbReference type="PANTHER" id="PTHR46865">
    <property type="entry name" value="OXIDOREDUCTASE-RELATED"/>
    <property type="match status" value="1"/>
</dbReference>
<keyword evidence="2" id="KW-0560">Oxidoreductase</keyword>
<dbReference type="RefSeq" id="WP_251416390.1">
    <property type="nucleotide sequence ID" value="NZ_JAMQGM010000037.1"/>
</dbReference>
<gene>
    <name evidence="2" type="ORF">M1E25_17005</name>
</gene>
<dbReference type="InterPro" id="IPR002938">
    <property type="entry name" value="FAD-bd"/>
</dbReference>